<proteinExistence type="predicted"/>
<evidence type="ECO:0000313" key="2">
    <source>
        <dbReference type="EMBL" id="RJG12338.1"/>
    </source>
</evidence>
<comment type="caution">
    <text evidence="2">The sequence shown here is derived from an EMBL/GenBank/DDBJ whole genome shotgun (WGS) entry which is preliminary data.</text>
</comment>
<feature type="transmembrane region" description="Helical" evidence="1">
    <location>
        <begin position="75"/>
        <end position="94"/>
    </location>
</feature>
<organism evidence="2 3">
    <name type="scientific">Pseudomonas cavernicola</name>
    <dbReference type="NCBI Taxonomy" id="2320866"/>
    <lineage>
        <taxon>Bacteria</taxon>
        <taxon>Pseudomonadati</taxon>
        <taxon>Pseudomonadota</taxon>
        <taxon>Gammaproteobacteria</taxon>
        <taxon>Pseudomonadales</taxon>
        <taxon>Pseudomonadaceae</taxon>
        <taxon>Pseudomonas</taxon>
    </lineage>
</organism>
<dbReference type="AlphaFoldDB" id="A0A418XIN0"/>
<dbReference type="EMBL" id="QYUR01000002">
    <property type="protein sequence ID" value="RJG12338.1"/>
    <property type="molecule type" value="Genomic_DNA"/>
</dbReference>
<keyword evidence="1" id="KW-0472">Membrane</keyword>
<keyword evidence="1" id="KW-0812">Transmembrane</keyword>
<protein>
    <submittedName>
        <fullName evidence="2">Uncharacterized protein</fullName>
    </submittedName>
</protein>
<evidence type="ECO:0000256" key="1">
    <source>
        <dbReference type="SAM" id="Phobius"/>
    </source>
</evidence>
<evidence type="ECO:0000313" key="3">
    <source>
        <dbReference type="Proteomes" id="UP000284021"/>
    </source>
</evidence>
<reference evidence="2 3" key="1">
    <citation type="submission" date="2018-09" db="EMBL/GenBank/DDBJ databases">
        <authorList>
            <person name="Zhu H."/>
        </authorList>
    </citation>
    <scope>NUCLEOTIDE SEQUENCE [LARGE SCALE GENOMIC DNA]</scope>
    <source>
        <strain evidence="2 3">K1S02-6</strain>
    </source>
</reference>
<name>A0A418XIN0_9PSED</name>
<keyword evidence="3" id="KW-1185">Reference proteome</keyword>
<gene>
    <name evidence="2" type="ORF">D3879_03305</name>
</gene>
<dbReference type="RefSeq" id="WP_119952668.1">
    <property type="nucleotide sequence ID" value="NZ_QYUR01000002.1"/>
</dbReference>
<dbReference type="Proteomes" id="UP000284021">
    <property type="component" value="Unassembled WGS sequence"/>
</dbReference>
<accession>A0A418XIN0</accession>
<sequence length="100" mass="10331">MKVVLQFSACLALGVFVALLILVGLMFTSAFGVIDGLVLTGKPLASLSLTLLPDSVWSALTGVQGAAQNASVQSFLQFCAALGQLALLLGAGLFRGCCWR</sequence>
<keyword evidence="1" id="KW-1133">Transmembrane helix</keyword>
<dbReference type="OrthoDB" id="6981543at2"/>